<organism evidence="1 2">
    <name type="scientific">Embleya hyalina</name>
    <dbReference type="NCBI Taxonomy" id="516124"/>
    <lineage>
        <taxon>Bacteria</taxon>
        <taxon>Bacillati</taxon>
        <taxon>Actinomycetota</taxon>
        <taxon>Actinomycetes</taxon>
        <taxon>Kitasatosporales</taxon>
        <taxon>Streptomycetaceae</taxon>
        <taxon>Embleya</taxon>
    </lineage>
</organism>
<keyword evidence="2" id="KW-1185">Reference proteome</keyword>
<accession>A0A401YTD7</accession>
<dbReference type="EMBL" id="BIFH01000025">
    <property type="protein sequence ID" value="GCD97888.1"/>
    <property type="molecule type" value="Genomic_DNA"/>
</dbReference>
<reference evidence="1 2" key="1">
    <citation type="submission" date="2018-12" db="EMBL/GenBank/DDBJ databases">
        <title>Draft genome sequence of Embleya hyalina NBRC 13850T.</title>
        <authorList>
            <person name="Komaki H."/>
            <person name="Hosoyama A."/>
            <person name="Kimura A."/>
            <person name="Ichikawa N."/>
            <person name="Tamura T."/>
        </authorList>
    </citation>
    <scope>NUCLEOTIDE SEQUENCE [LARGE SCALE GENOMIC DNA]</scope>
    <source>
        <strain evidence="1 2">NBRC 13850</strain>
    </source>
</reference>
<dbReference type="RefSeq" id="WP_126639818.1">
    <property type="nucleotide sequence ID" value="NZ_BIFH01000025.1"/>
</dbReference>
<protein>
    <submittedName>
        <fullName evidence="1">Uncharacterized protein</fullName>
    </submittedName>
</protein>
<evidence type="ECO:0000313" key="2">
    <source>
        <dbReference type="Proteomes" id="UP000286931"/>
    </source>
</evidence>
<name>A0A401YTD7_9ACTN</name>
<dbReference type="AlphaFoldDB" id="A0A401YTD7"/>
<dbReference type="OrthoDB" id="4018258at2"/>
<gene>
    <name evidence="1" type="ORF">EHYA_05585</name>
</gene>
<evidence type="ECO:0000313" key="1">
    <source>
        <dbReference type="EMBL" id="GCD97888.1"/>
    </source>
</evidence>
<sequence length="252" mass="27649">MTSDTDTIAGAGDWLHLRDTIDVDGELSKRIRAENPAPGARLVLIAREITHEPGFVLRAAGHPVLLVAESHRGNGGGIDADAVTALAATLIDAALTAPDGARVRVATVEYSGLRLRADPIPAPRTHTEDSWWAEVHRELGPAYTRAWAEYRTRMGEFLFRADNPRSSGHADDRFEAAQEFRRALVLCPRMPRPAELLRHLENDLTADGEPYDVAPPPDLAHQDWYTEASATFLQASFTTARNLALFVMGKPD</sequence>
<comment type="caution">
    <text evidence="1">The sequence shown here is derived from an EMBL/GenBank/DDBJ whole genome shotgun (WGS) entry which is preliminary data.</text>
</comment>
<proteinExistence type="predicted"/>
<dbReference type="Proteomes" id="UP000286931">
    <property type="component" value="Unassembled WGS sequence"/>
</dbReference>